<evidence type="ECO:0000256" key="1">
    <source>
        <dbReference type="SAM" id="MobiDB-lite"/>
    </source>
</evidence>
<protein>
    <submittedName>
        <fullName evidence="3">DUF4190 domain-containing protein</fullName>
    </submittedName>
</protein>
<keyword evidence="2" id="KW-0472">Membrane</keyword>
<feature type="transmembrane region" description="Helical" evidence="2">
    <location>
        <begin position="55"/>
        <end position="80"/>
    </location>
</feature>
<name>A0AB39BGL0_9MICO</name>
<dbReference type="EMBL" id="CP162511">
    <property type="protein sequence ID" value="XDI05162.1"/>
    <property type="molecule type" value="Genomic_DNA"/>
</dbReference>
<feature type="transmembrane region" description="Helical" evidence="2">
    <location>
        <begin position="101"/>
        <end position="128"/>
    </location>
</feature>
<evidence type="ECO:0000313" key="3">
    <source>
        <dbReference type="EMBL" id="XDI05162.1"/>
    </source>
</evidence>
<dbReference type="RefSeq" id="WP_368497546.1">
    <property type="nucleotide sequence ID" value="NZ_CP162511.1"/>
</dbReference>
<accession>A0AB39BGL0</accession>
<gene>
    <name evidence="3" type="ORF">ABFY20_17860</name>
</gene>
<feature type="region of interest" description="Disordered" evidence="1">
    <location>
        <begin position="1"/>
        <end position="26"/>
    </location>
</feature>
<proteinExistence type="predicted"/>
<keyword evidence="2" id="KW-0812">Transmembrane</keyword>
<organism evidence="3">
    <name type="scientific">Herbiconiux sp. A18JL235</name>
    <dbReference type="NCBI Taxonomy" id="3152363"/>
    <lineage>
        <taxon>Bacteria</taxon>
        <taxon>Bacillati</taxon>
        <taxon>Actinomycetota</taxon>
        <taxon>Actinomycetes</taxon>
        <taxon>Micrococcales</taxon>
        <taxon>Microbacteriaceae</taxon>
        <taxon>Herbiconiux</taxon>
    </lineage>
</organism>
<evidence type="ECO:0000256" key="2">
    <source>
        <dbReference type="SAM" id="Phobius"/>
    </source>
</evidence>
<keyword evidence="2" id="KW-1133">Transmembrane helix</keyword>
<sequence>MTDQNQPPVPPQQPTPPSAPAAPQYQAAPQYNAAPPVGQPGGYGNQPNSTAGKGLGIAGLIAGIAGFFILPIVAPIAGLIMSIIGRNQSRAAGVPNGPAKAGIIVSIISLVLGIIITIVVIVIVVAAAGSIAEACAELGPGTHYIDGITYTCS</sequence>
<dbReference type="AlphaFoldDB" id="A0AB39BGL0"/>
<reference evidence="3" key="1">
    <citation type="submission" date="2024-05" db="EMBL/GenBank/DDBJ databases">
        <title>Herbiconiux sp. A18JL235.</title>
        <authorList>
            <person name="Zhang G."/>
        </authorList>
    </citation>
    <scope>NUCLEOTIDE SEQUENCE</scope>
    <source>
        <strain evidence="3">A18JL235</strain>
    </source>
</reference>
<feature type="compositionally biased region" description="Pro residues" evidence="1">
    <location>
        <begin position="7"/>
        <end position="20"/>
    </location>
</feature>